<protein>
    <submittedName>
        <fullName evidence="3">Esterase-like activity of phytase family protein</fullName>
    </submittedName>
</protein>
<proteinExistence type="predicted"/>
<accession>A0A9X1ND60</accession>
<evidence type="ECO:0000256" key="1">
    <source>
        <dbReference type="SAM" id="SignalP"/>
    </source>
</evidence>
<dbReference type="AlphaFoldDB" id="A0A9X1ND60"/>
<dbReference type="EMBL" id="JAJOMB010000006">
    <property type="protein sequence ID" value="MCD5311930.1"/>
    <property type="molecule type" value="Genomic_DNA"/>
</dbReference>
<feature type="signal peptide" evidence="1">
    <location>
        <begin position="1"/>
        <end position="32"/>
    </location>
</feature>
<evidence type="ECO:0000313" key="4">
    <source>
        <dbReference type="Proteomes" id="UP001138997"/>
    </source>
</evidence>
<keyword evidence="1" id="KW-0732">Signal</keyword>
<reference evidence="3" key="1">
    <citation type="submission" date="2021-11" db="EMBL/GenBank/DDBJ databases">
        <title>Streptomyces corallinus and Kineosporia corallina sp. nov., two new coral-derived marine actinobacteria.</title>
        <authorList>
            <person name="Buangrab K."/>
            <person name="Sutthacheep M."/>
            <person name="Yeemin T."/>
            <person name="Harunari E."/>
            <person name="Igarashi Y."/>
            <person name="Sripreechasak P."/>
            <person name="Kanchanasin P."/>
            <person name="Tanasupawat S."/>
            <person name="Phongsopitanun W."/>
        </authorList>
    </citation>
    <scope>NUCLEOTIDE SEQUENCE</scope>
    <source>
        <strain evidence="3">JCM 31032</strain>
    </source>
</reference>
<dbReference type="Pfam" id="PF13449">
    <property type="entry name" value="Phytase-like"/>
    <property type="match status" value="1"/>
</dbReference>
<gene>
    <name evidence="3" type="ORF">LR394_13550</name>
</gene>
<dbReference type="RefSeq" id="WP_231441627.1">
    <property type="nucleotide sequence ID" value="NZ_JAJOMB010000006.1"/>
</dbReference>
<dbReference type="Proteomes" id="UP001138997">
    <property type="component" value="Unassembled WGS sequence"/>
</dbReference>
<name>A0A9X1ND60_9ACTN</name>
<keyword evidence="4" id="KW-1185">Reference proteome</keyword>
<comment type="caution">
    <text evidence="3">The sequence shown here is derived from an EMBL/GenBank/DDBJ whole genome shotgun (WGS) entry which is preliminary data.</text>
</comment>
<organism evidence="3 4">
    <name type="scientific">Kineosporia babensis</name>
    <dbReference type="NCBI Taxonomy" id="499548"/>
    <lineage>
        <taxon>Bacteria</taxon>
        <taxon>Bacillati</taxon>
        <taxon>Actinomycetota</taxon>
        <taxon>Actinomycetes</taxon>
        <taxon>Kineosporiales</taxon>
        <taxon>Kineosporiaceae</taxon>
        <taxon>Kineosporia</taxon>
    </lineage>
</organism>
<dbReference type="SUPFAM" id="SSF63825">
    <property type="entry name" value="YWTD domain"/>
    <property type="match status" value="1"/>
</dbReference>
<dbReference type="PANTHER" id="PTHR37957">
    <property type="entry name" value="BLR7070 PROTEIN"/>
    <property type="match status" value="1"/>
</dbReference>
<dbReference type="InterPro" id="IPR027372">
    <property type="entry name" value="Phytase-like_dom"/>
</dbReference>
<evidence type="ECO:0000259" key="2">
    <source>
        <dbReference type="Pfam" id="PF13449"/>
    </source>
</evidence>
<evidence type="ECO:0000313" key="3">
    <source>
        <dbReference type="EMBL" id="MCD5311930.1"/>
    </source>
</evidence>
<feature type="chain" id="PRO_5040978117" evidence="1">
    <location>
        <begin position="33"/>
        <end position="390"/>
    </location>
</feature>
<dbReference type="PANTHER" id="PTHR37957:SF1">
    <property type="entry name" value="PHYTASE-LIKE DOMAIN-CONTAINING PROTEIN"/>
    <property type="match status" value="1"/>
</dbReference>
<feature type="domain" description="Phytase-like" evidence="2">
    <location>
        <begin position="60"/>
        <end position="372"/>
    </location>
</feature>
<sequence length="390" mass="41764">MTISSFARPVRVCLAALALLTVATVAPNAASAADAPARQPTGLRFLGEQQIPFGTTYASTPVGGLSGISYDARSGTYYLISDDRSALAPTRFYTAEIGLKNGKLGPVQLTGTKPLLDQDGSTFPATDAAKGTIAPDAEGIAVDPRSGNLWWTSEGERVVGADGTALADPWLRSASPSGTYLGQAEQPPQFHVNTQEVGPRRNMALEGLSITRDGRTLYTAMEDPLYQDGALPSVAKGALTRITRYDLKTQRPQAQFAYPLEKQFQAGAATDTNGLTDVLALDDGNLLVIERASVYAENEWKVRIYLASPQRATNVLSRDTLTDDVRPMSKKLLLDLDSVKGLPVVDNVEGITFGPRLKDGTQTVVLVSDNNFNEKEVTQVIALGLTYGRN</sequence>